<name>A0A1U9R3L7_STRNV</name>
<gene>
    <name evidence="3" type="ORF">BBN63_18060</name>
</gene>
<dbReference type="InterPro" id="IPR005097">
    <property type="entry name" value="Sacchrp_dh_NADP-bd"/>
</dbReference>
<reference evidence="3 4" key="1">
    <citation type="submission" date="2016-11" db="EMBL/GenBank/DDBJ databases">
        <title>Complete genome sequence of Streptomyces niveus SCSIO 3406.</title>
        <authorList>
            <person name="Zhu Q."/>
            <person name="Cheng W."/>
            <person name="Song Y."/>
            <person name="Li Q."/>
            <person name="Ju J."/>
        </authorList>
    </citation>
    <scope>NUCLEOTIDE SEQUENCE [LARGE SCALE GENOMIC DNA]</scope>
    <source>
        <strain evidence="3 4">SCSIO 3406</strain>
    </source>
</reference>
<dbReference type="PANTHER" id="PTHR43781">
    <property type="entry name" value="SACCHAROPINE DEHYDROGENASE"/>
    <property type="match status" value="1"/>
</dbReference>
<sequence>MAVVGAYGHTAAFVLAEIRRRGWTPLLVGRDADKLHSAARAHPEAPVRVASVADPASLDRALSGAAAVLNCAGPFADTAPPVVDAALRAGIHYLDVAAEQAVTLETFDRYADRARDAGVVVVPSMAFYGGLGDLLATAAMGDWPAADDITIAIALDSWRPTRGTRETVRRNAGRHLVFTGNALTPPNGSPETGSWRFPPPLGVQETTELSTADQVTVSRHLRVPEIRVLMNPTPLRDLSDPATPPPTPADSDGRSAQTFVVDVVVRRAGERRRATASGRDIYAVTAPLVVEATARVLDGRLRRPPGTAAPGDLFDAADFLRSLTPAHLTFTEAAG</sequence>
<evidence type="ECO:0000256" key="1">
    <source>
        <dbReference type="SAM" id="MobiDB-lite"/>
    </source>
</evidence>
<protein>
    <submittedName>
        <fullName evidence="3">Saccharopine dehydrogenase</fullName>
    </submittedName>
</protein>
<evidence type="ECO:0000259" key="2">
    <source>
        <dbReference type="Pfam" id="PF03435"/>
    </source>
</evidence>
<dbReference type="KEGG" id="snw:BBN63_18060"/>
<dbReference type="Gene3D" id="3.40.50.720">
    <property type="entry name" value="NAD(P)-binding Rossmann-like Domain"/>
    <property type="match status" value="1"/>
</dbReference>
<feature type="region of interest" description="Disordered" evidence="1">
    <location>
        <begin position="178"/>
        <end position="199"/>
    </location>
</feature>
<evidence type="ECO:0000313" key="4">
    <source>
        <dbReference type="Proteomes" id="UP000189677"/>
    </source>
</evidence>
<feature type="region of interest" description="Disordered" evidence="1">
    <location>
        <begin position="232"/>
        <end position="255"/>
    </location>
</feature>
<organism evidence="3 4">
    <name type="scientific">Streptomyces niveus</name>
    <name type="common">Streptomyces spheroides</name>
    <dbReference type="NCBI Taxonomy" id="193462"/>
    <lineage>
        <taxon>Bacteria</taxon>
        <taxon>Bacillati</taxon>
        <taxon>Actinomycetota</taxon>
        <taxon>Actinomycetes</taxon>
        <taxon>Kitasatosporales</taxon>
        <taxon>Streptomycetaceae</taxon>
        <taxon>Streptomyces</taxon>
    </lineage>
</organism>
<feature type="compositionally biased region" description="Polar residues" evidence="1">
    <location>
        <begin position="181"/>
        <end position="192"/>
    </location>
</feature>
<accession>A0A1U9R3L7</accession>
<dbReference type="Proteomes" id="UP000189677">
    <property type="component" value="Chromosome"/>
</dbReference>
<proteinExistence type="predicted"/>
<keyword evidence="4" id="KW-1185">Reference proteome</keyword>
<dbReference type="PANTHER" id="PTHR43781:SF1">
    <property type="entry name" value="SACCHAROPINE DEHYDROGENASE"/>
    <property type="match status" value="1"/>
</dbReference>
<dbReference type="SUPFAM" id="SSF51735">
    <property type="entry name" value="NAD(P)-binding Rossmann-fold domains"/>
    <property type="match status" value="1"/>
</dbReference>
<dbReference type="InterPro" id="IPR036291">
    <property type="entry name" value="NAD(P)-bd_dom_sf"/>
</dbReference>
<evidence type="ECO:0000313" key="3">
    <source>
        <dbReference type="EMBL" id="AQU71010.1"/>
    </source>
</evidence>
<dbReference type="Pfam" id="PF03435">
    <property type="entry name" value="Sacchrp_dh_NADP"/>
    <property type="match status" value="1"/>
</dbReference>
<dbReference type="EMBL" id="CP018047">
    <property type="protein sequence ID" value="AQU71010.1"/>
    <property type="molecule type" value="Genomic_DNA"/>
</dbReference>
<dbReference type="AlphaFoldDB" id="A0A1U9R3L7"/>
<feature type="domain" description="Saccharopine dehydrogenase NADP binding" evidence="2">
    <location>
        <begin position="3"/>
        <end position="122"/>
    </location>
</feature>